<comment type="function">
    <text evidence="8">Ligates lysine onto the cytidine present at position 34 of the AUA codon-specific tRNA(Ile) that contains the anticodon CAU, in an ATP-dependent manner. Cytidine is converted to lysidine, thus changing the amino acid specificity of the tRNA from methionine to isoleucine.</text>
</comment>
<gene>
    <name evidence="8 10" type="primary">tilS</name>
    <name evidence="10" type="ORF">IPZ78_05320</name>
</gene>
<dbReference type="Proteomes" id="UP001165302">
    <property type="component" value="Unassembled WGS sequence"/>
</dbReference>
<keyword evidence="2 8" id="KW-0963">Cytoplasm</keyword>
<dbReference type="InterPro" id="IPR012795">
    <property type="entry name" value="tRNA_Ile_lys_synt_N"/>
</dbReference>
<comment type="subcellular location">
    <subcellularLocation>
        <location evidence="1 8">Cytoplasm</location>
    </subcellularLocation>
</comment>
<evidence type="ECO:0000256" key="6">
    <source>
        <dbReference type="ARBA" id="ARBA00022840"/>
    </source>
</evidence>
<keyword evidence="11" id="KW-1185">Reference proteome</keyword>
<dbReference type="PANTHER" id="PTHR43033:SF1">
    <property type="entry name" value="TRNA(ILE)-LYSIDINE SYNTHASE-RELATED"/>
    <property type="match status" value="1"/>
</dbReference>
<dbReference type="PANTHER" id="PTHR43033">
    <property type="entry name" value="TRNA(ILE)-LYSIDINE SYNTHASE-RELATED"/>
    <property type="match status" value="1"/>
</dbReference>
<dbReference type="EC" id="6.3.4.19" evidence="8"/>
<comment type="similarity">
    <text evidence="8">Belongs to the tRNA(Ile)-lysidine synthase family.</text>
</comment>
<evidence type="ECO:0000256" key="4">
    <source>
        <dbReference type="ARBA" id="ARBA00022694"/>
    </source>
</evidence>
<proteinExistence type="inferred from homology"/>
<dbReference type="RefSeq" id="WP_225551959.1">
    <property type="nucleotide sequence ID" value="NZ_JADEYP010000006.1"/>
</dbReference>
<dbReference type="EMBL" id="JADEYP010000006">
    <property type="protein sequence ID" value="MCA5004573.1"/>
    <property type="molecule type" value="Genomic_DNA"/>
</dbReference>
<dbReference type="GO" id="GO:0032267">
    <property type="term" value="F:tRNA(Ile)-lysidine synthase activity"/>
    <property type="evidence" value="ECO:0007669"/>
    <property type="project" value="UniProtKB-EC"/>
</dbReference>
<dbReference type="Pfam" id="PF01171">
    <property type="entry name" value="ATP_bind_3"/>
    <property type="match status" value="1"/>
</dbReference>
<sequence>MNILARFERYVVDNKLFNKSDKILVAVSGGRDSMLLLWLLNRCNYCFEIAHCNFELRGAESDGDEQLVVDFANELGVPVYVKRFDTTAYAESNKISIQMAARELRYKWFEELRIQQDCAVIAVAQHMNDAVETVLFNLSRGTGLQGIQGILPKRDDSKVVRPLLFLQSKEITELVKEYGIPYRDDSSNFSTKYARNKIRLDIIPEFEKLNADFVPIMNDNIHRFRDSQEVLVSYLNNLRRELFMERGKDSWCIDKKSVQKLSLNECYFLFEPFGFTKKVLQDLLDSLNKESGRQFAATNYLLVLDRETIILSKNIVREDDVVLNESDKFVRWLDVEFSIEISEDTSIQREKNIAKLNYEDLIFPLTIRSWKEGDVFQPLGMRGKKKISDYFIQQKINILDKNRIPIVVNGDGRIIWVVNYHLDDRFKIRDNTQKVLKLVCNLQAI</sequence>
<dbReference type="SMART" id="SM00977">
    <property type="entry name" value="TilS_C"/>
    <property type="match status" value="1"/>
</dbReference>
<evidence type="ECO:0000256" key="1">
    <source>
        <dbReference type="ARBA" id="ARBA00004496"/>
    </source>
</evidence>
<reference evidence="10" key="1">
    <citation type="submission" date="2020-10" db="EMBL/GenBank/DDBJ databases">
        <authorList>
            <person name="Lu T."/>
            <person name="Wang Q."/>
            <person name="Han X."/>
        </authorList>
    </citation>
    <scope>NUCLEOTIDE SEQUENCE</scope>
    <source>
        <strain evidence="10">WQ 366</strain>
    </source>
</reference>
<keyword evidence="4 8" id="KW-0819">tRNA processing</keyword>
<evidence type="ECO:0000313" key="11">
    <source>
        <dbReference type="Proteomes" id="UP001165302"/>
    </source>
</evidence>
<dbReference type="HAMAP" id="MF_01161">
    <property type="entry name" value="tRNA_Ile_lys_synt"/>
    <property type="match status" value="1"/>
</dbReference>
<comment type="catalytic activity">
    <reaction evidence="7 8">
        <text>cytidine(34) in tRNA(Ile2) + L-lysine + ATP = lysidine(34) in tRNA(Ile2) + AMP + diphosphate + H(+)</text>
        <dbReference type="Rhea" id="RHEA:43744"/>
        <dbReference type="Rhea" id="RHEA-COMP:10625"/>
        <dbReference type="Rhea" id="RHEA-COMP:10670"/>
        <dbReference type="ChEBI" id="CHEBI:15378"/>
        <dbReference type="ChEBI" id="CHEBI:30616"/>
        <dbReference type="ChEBI" id="CHEBI:32551"/>
        <dbReference type="ChEBI" id="CHEBI:33019"/>
        <dbReference type="ChEBI" id="CHEBI:82748"/>
        <dbReference type="ChEBI" id="CHEBI:83665"/>
        <dbReference type="ChEBI" id="CHEBI:456215"/>
        <dbReference type="EC" id="6.3.4.19"/>
    </reaction>
</comment>
<dbReference type="InterPro" id="IPR012796">
    <property type="entry name" value="Lysidine-tRNA-synth_C"/>
</dbReference>
<evidence type="ECO:0000256" key="3">
    <source>
        <dbReference type="ARBA" id="ARBA00022598"/>
    </source>
</evidence>
<protein>
    <recommendedName>
        <fullName evidence="8">tRNA(Ile)-lysidine synthase</fullName>
        <ecNumber evidence="8">6.3.4.19</ecNumber>
    </recommendedName>
    <alternativeName>
        <fullName evidence="8">tRNA(Ile)-2-lysyl-cytidine synthase</fullName>
    </alternativeName>
    <alternativeName>
        <fullName evidence="8">tRNA(Ile)-lysidine synthetase</fullName>
    </alternativeName>
</protein>
<dbReference type="CDD" id="cd01992">
    <property type="entry name" value="TilS_N"/>
    <property type="match status" value="1"/>
</dbReference>
<dbReference type="Gene3D" id="3.40.50.620">
    <property type="entry name" value="HUPs"/>
    <property type="match status" value="1"/>
</dbReference>
<dbReference type="Pfam" id="PF11734">
    <property type="entry name" value="TilS_C"/>
    <property type="match status" value="1"/>
</dbReference>
<evidence type="ECO:0000259" key="9">
    <source>
        <dbReference type="SMART" id="SM00977"/>
    </source>
</evidence>
<dbReference type="NCBIfam" id="TIGR02433">
    <property type="entry name" value="lysidine_TilS_C"/>
    <property type="match status" value="1"/>
</dbReference>
<dbReference type="SUPFAM" id="SSF52402">
    <property type="entry name" value="Adenine nucleotide alpha hydrolases-like"/>
    <property type="match status" value="1"/>
</dbReference>
<feature type="domain" description="Lysidine-tRNA(Ile) synthetase C-terminal" evidence="9">
    <location>
        <begin position="365"/>
        <end position="438"/>
    </location>
</feature>
<comment type="caution">
    <text evidence="10">The sequence shown here is derived from an EMBL/GenBank/DDBJ whole genome shotgun (WGS) entry which is preliminary data.</text>
</comment>
<dbReference type="InterPro" id="IPR012094">
    <property type="entry name" value="tRNA_Ile_lys_synt"/>
</dbReference>
<name>A0ABS7Z340_9SPHI</name>
<dbReference type="NCBIfam" id="TIGR02432">
    <property type="entry name" value="lysidine_TilS_N"/>
    <property type="match status" value="1"/>
</dbReference>
<evidence type="ECO:0000256" key="8">
    <source>
        <dbReference type="HAMAP-Rule" id="MF_01161"/>
    </source>
</evidence>
<accession>A0ABS7Z340</accession>
<evidence type="ECO:0000313" key="10">
    <source>
        <dbReference type="EMBL" id="MCA5004573.1"/>
    </source>
</evidence>
<comment type="domain">
    <text evidence="8">The N-terminal region contains the highly conserved SGGXDS motif, predicted to be a P-loop motif involved in ATP binding.</text>
</comment>
<feature type="binding site" evidence="8">
    <location>
        <begin position="28"/>
        <end position="33"/>
    </location>
    <ligand>
        <name>ATP</name>
        <dbReference type="ChEBI" id="CHEBI:30616"/>
    </ligand>
</feature>
<evidence type="ECO:0000256" key="7">
    <source>
        <dbReference type="ARBA" id="ARBA00048539"/>
    </source>
</evidence>
<keyword evidence="5 8" id="KW-0547">Nucleotide-binding</keyword>
<keyword evidence="3 8" id="KW-0436">Ligase</keyword>
<dbReference type="InterPro" id="IPR014729">
    <property type="entry name" value="Rossmann-like_a/b/a_fold"/>
</dbReference>
<keyword evidence="6 8" id="KW-0067">ATP-binding</keyword>
<dbReference type="InterPro" id="IPR011063">
    <property type="entry name" value="TilS/TtcA_N"/>
</dbReference>
<organism evidence="10 11">
    <name type="scientific">Sphingobacterium bovistauri</name>
    <dbReference type="NCBI Taxonomy" id="2781959"/>
    <lineage>
        <taxon>Bacteria</taxon>
        <taxon>Pseudomonadati</taxon>
        <taxon>Bacteroidota</taxon>
        <taxon>Sphingobacteriia</taxon>
        <taxon>Sphingobacteriales</taxon>
        <taxon>Sphingobacteriaceae</taxon>
        <taxon>Sphingobacterium</taxon>
    </lineage>
</organism>
<dbReference type="SUPFAM" id="SSF56037">
    <property type="entry name" value="PheT/TilS domain"/>
    <property type="match status" value="1"/>
</dbReference>
<evidence type="ECO:0000256" key="5">
    <source>
        <dbReference type="ARBA" id="ARBA00022741"/>
    </source>
</evidence>
<evidence type="ECO:0000256" key="2">
    <source>
        <dbReference type="ARBA" id="ARBA00022490"/>
    </source>
</evidence>